<gene>
    <name evidence="1" type="ORF">CQ394_13340</name>
</gene>
<dbReference type="Gene3D" id="3.20.20.70">
    <property type="entry name" value="Aldolase class I"/>
    <property type="match status" value="1"/>
</dbReference>
<dbReference type="RefSeq" id="WP_058296776.1">
    <property type="nucleotide sequence ID" value="NZ_CAKJVD010000049.1"/>
</dbReference>
<dbReference type="PIRSF" id="PIRSF016897">
    <property type="entry name" value="GlpP"/>
    <property type="match status" value="1"/>
</dbReference>
<dbReference type="GO" id="GO:0006071">
    <property type="term" value="P:glycerol metabolic process"/>
    <property type="evidence" value="ECO:0007669"/>
    <property type="project" value="InterPro"/>
</dbReference>
<organism evidence="1 2">
    <name type="scientific">Clostridium neonatale</name>
    <dbReference type="NCBI Taxonomy" id="137838"/>
    <lineage>
        <taxon>Bacteria</taxon>
        <taxon>Bacillati</taxon>
        <taxon>Bacillota</taxon>
        <taxon>Clostridia</taxon>
        <taxon>Eubacteriales</taxon>
        <taxon>Clostridiaceae</taxon>
        <taxon>Clostridium</taxon>
    </lineage>
</organism>
<dbReference type="InterPro" id="IPR006699">
    <property type="entry name" value="GlpP"/>
</dbReference>
<name>A0A2A7MLE7_9CLOT</name>
<dbReference type="EMBL" id="PDCJ01000001">
    <property type="protein sequence ID" value="PEG32632.1"/>
    <property type="molecule type" value="Genomic_DNA"/>
</dbReference>
<dbReference type="AlphaFoldDB" id="A0A2A7MLE7"/>
<accession>A0A2A7MLE7</accession>
<sequence>MNVKDILKVSPLIAAAKIQDLREAVNSNVGAVILMEAKLNELLEEEFRELKRKKPIFIHIDLLKGLSNDKEAIEFIKKYVNPAGIVSTKSSVIKSAKKKGLIAIQRIFLIDTKSLNSAIESVKENNPDIVEVMPALAHSIAKSIKELTNKPVIMAGLVENEKQILDGLNSGADGVSFGKKNLWNMNL</sequence>
<dbReference type="STRING" id="137838.GCA_001458595_04161"/>
<protein>
    <submittedName>
        <fullName evidence="1">Glycerol-3-phosphate responsive antiterminator</fullName>
    </submittedName>
</protein>
<evidence type="ECO:0000313" key="2">
    <source>
        <dbReference type="Proteomes" id="UP000220840"/>
    </source>
</evidence>
<dbReference type="InterPro" id="IPR013785">
    <property type="entry name" value="Aldolase_TIM"/>
</dbReference>
<keyword evidence="2" id="KW-1185">Reference proteome</keyword>
<comment type="caution">
    <text evidence="1">The sequence shown here is derived from an EMBL/GenBank/DDBJ whole genome shotgun (WGS) entry which is preliminary data.</text>
</comment>
<dbReference type="SUPFAM" id="SSF110391">
    <property type="entry name" value="GlpP-like"/>
    <property type="match status" value="1"/>
</dbReference>
<dbReference type="PANTHER" id="PTHR35787">
    <property type="entry name" value="GLYCEROL UPTAKE OPERON ANTITERMINATOR REGULATORY PROTEIN"/>
    <property type="match status" value="1"/>
</dbReference>
<dbReference type="GeneID" id="68879149"/>
<dbReference type="Pfam" id="PF04309">
    <property type="entry name" value="G3P_antiterm"/>
    <property type="match status" value="1"/>
</dbReference>
<reference evidence="1 2" key="1">
    <citation type="submission" date="2017-10" db="EMBL/GenBank/DDBJ databases">
        <title>Effective Description of Clostridium neonatale sp. nov. linked to necrotizing enterocolitis in neonates and a clarification of species assignable to the genus Clostridium (Prazmowski 1880) emend. Lawson and Rainey 2016.</title>
        <authorList>
            <person name="Bernard K."/>
            <person name="Burdz T."/>
            <person name="Wiebe D."/>
            <person name="Balcewich B."/>
            <person name="Alfa M."/>
            <person name="Bernier A.-M."/>
        </authorList>
    </citation>
    <scope>NUCLEOTIDE SEQUENCE [LARGE SCALE GENOMIC DNA]</scope>
    <source>
        <strain evidence="1 2">LCDC99A005</strain>
    </source>
</reference>
<dbReference type="PANTHER" id="PTHR35787:SF1">
    <property type="entry name" value="GLYCEROL UPTAKE OPERON ANTITERMINATOR REGULATORY PROTEIN"/>
    <property type="match status" value="1"/>
</dbReference>
<evidence type="ECO:0000313" key="1">
    <source>
        <dbReference type="EMBL" id="PEG32632.1"/>
    </source>
</evidence>
<dbReference type="Proteomes" id="UP000220840">
    <property type="component" value="Unassembled WGS sequence"/>
</dbReference>
<proteinExistence type="predicted"/>
<dbReference type="GO" id="GO:0006355">
    <property type="term" value="P:regulation of DNA-templated transcription"/>
    <property type="evidence" value="ECO:0007669"/>
    <property type="project" value="InterPro"/>
</dbReference>
<dbReference type="OrthoDB" id="9799580at2"/>